<keyword evidence="7" id="KW-1003">Cell membrane</keyword>
<evidence type="ECO:0000256" key="2">
    <source>
        <dbReference type="ARBA" id="ARBA00004651"/>
    </source>
</evidence>
<feature type="transmembrane region" description="Helical" evidence="13">
    <location>
        <begin position="97"/>
        <end position="118"/>
    </location>
</feature>
<dbReference type="Pfam" id="PF01554">
    <property type="entry name" value="MatE"/>
    <property type="match status" value="2"/>
</dbReference>
<evidence type="ECO:0000256" key="11">
    <source>
        <dbReference type="ARBA" id="ARBA00023136"/>
    </source>
</evidence>
<feature type="transmembrane region" description="Helical" evidence="13">
    <location>
        <begin position="418"/>
        <end position="439"/>
    </location>
</feature>
<sequence length="454" mass="48696">MMKKTLMNDMTVGNPGSLILRFSIPMLIGNLFQQLYNIVDAIVVGRYNGKDALAAVGTSGPLNYLIFSLALGLSAGISIIISQYFGAKDEEQVKKGFATSAYVIIGASIIMGTLGFLLCRPLLELLNTPENIIGQSVIFMKISSIGVIGVGTYNGIASVLRALGDSVTPLIFLILASIINIILDFIFVASFGWGVAGVAIATTIAQLLAAIGCIIYALINVKILRMSIKEFVPDKHIFKKCISLGVPVALQNSFVSCSNMALWSVINSFGDTIMAAATAANRIEQLILQPGMSVGVAVASFTGQNIGAGNIQRVKKGFNASAKIMIAFSIIMLPVIYFGGGFIMRLFTSKADLEVMRIGVEALRVPCFFYSFVGMIFVSRNLISGAGDVKVPMFMGFTEVVCRVVFANLLSGQFGYKGIWWATGLTWTVTCAVGCARYYSGKWKDKSVIQTNGI</sequence>
<evidence type="ECO:0000256" key="5">
    <source>
        <dbReference type="ARBA" id="ARBA00022448"/>
    </source>
</evidence>
<comment type="function">
    <text evidence="1">Multidrug efflux pump.</text>
</comment>
<evidence type="ECO:0000256" key="10">
    <source>
        <dbReference type="ARBA" id="ARBA00023065"/>
    </source>
</evidence>
<keyword evidence="8 13" id="KW-0812">Transmembrane</keyword>
<keyword evidence="11 13" id="KW-0472">Membrane</keyword>
<evidence type="ECO:0000256" key="12">
    <source>
        <dbReference type="ARBA" id="ARBA00031636"/>
    </source>
</evidence>
<dbReference type="EMBL" id="CP048000">
    <property type="protein sequence ID" value="QHQ63825.1"/>
    <property type="molecule type" value="Genomic_DNA"/>
</dbReference>
<evidence type="ECO:0000313" key="14">
    <source>
        <dbReference type="EMBL" id="QHQ63825.1"/>
    </source>
</evidence>
<name>A0A6P1TWN0_9FIRM</name>
<evidence type="ECO:0000256" key="3">
    <source>
        <dbReference type="ARBA" id="ARBA00010199"/>
    </source>
</evidence>
<dbReference type="InterPro" id="IPR050222">
    <property type="entry name" value="MATE_MdtK"/>
</dbReference>
<reference evidence="14 15" key="1">
    <citation type="submission" date="2020-01" db="EMBL/GenBank/DDBJ databases">
        <title>Genome analysis of Anaerocolumna sp. CBA3638.</title>
        <authorList>
            <person name="Kim J."/>
            <person name="Roh S.W."/>
        </authorList>
    </citation>
    <scope>NUCLEOTIDE SEQUENCE [LARGE SCALE GENOMIC DNA]</scope>
    <source>
        <strain evidence="14 15">CBA3638</strain>
    </source>
</reference>
<dbReference type="AlphaFoldDB" id="A0A6P1TWN0"/>
<feature type="transmembrane region" description="Helical" evidence="13">
    <location>
        <begin position="324"/>
        <end position="343"/>
    </location>
</feature>
<dbReference type="NCBIfam" id="TIGR00797">
    <property type="entry name" value="matE"/>
    <property type="match status" value="1"/>
</dbReference>
<feature type="transmembrane region" description="Helical" evidence="13">
    <location>
        <begin position="170"/>
        <end position="193"/>
    </location>
</feature>
<dbReference type="InterPro" id="IPR048279">
    <property type="entry name" value="MdtK-like"/>
</dbReference>
<evidence type="ECO:0000256" key="13">
    <source>
        <dbReference type="SAM" id="Phobius"/>
    </source>
</evidence>
<dbReference type="PIRSF" id="PIRSF006603">
    <property type="entry name" value="DinF"/>
    <property type="match status" value="1"/>
</dbReference>
<dbReference type="PANTHER" id="PTHR43298">
    <property type="entry name" value="MULTIDRUG RESISTANCE PROTEIN NORM-RELATED"/>
    <property type="match status" value="1"/>
</dbReference>
<evidence type="ECO:0000313" key="15">
    <source>
        <dbReference type="Proteomes" id="UP000464314"/>
    </source>
</evidence>
<evidence type="ECO:0000256" key="9">
    <source>
        <dbReference type="ARBA" id="ARBA00022989"/>
    </source>
</evidence>
<evidence type="ECO:0000256" key="4">
    <source>
        <dbReference type="ARBA" id="ARBA00020268"/>
    </source>
</evidence>
<evidence type="ECO:0000256" key="1">
    <source>
        <dbReference type="ARBA" id="ARBA00003408"/>
    </source>
</evidence>
<keyword evidence="10" id="KW-0406">Ion transport</keyword>
<dbReference type="PANTHER" id="PTHR43298:SF2">
    <property type="entry name" value="FMN_FAD EXPORTER YEEO-RELATED"/>
    <property type="match status" value="1"/>
</dbReference>
<keyword evidence="15" id="KW-1185">Reference proteome</keyword>
<keyword evidence="9 13" id="KW-1133">Transmembrane helix</keyword>
<dbReference type="GO" id="GO:0015297">
    <property type="term" value="F:antiporter activity"/>
    <property type="evidence" value="ECO:0007669"/>
    <property type="project" value="UniProtKB-KW"/>
</dbReference>
<dbReference type="GO" id="GO:0042910">
    <property type="term" value="F:xenobiotic transmembrane transporter activity"/>
    <property type="evidence" value="ECO:0007669"/>
    <property type="project" value="InterPro"/>
</dbReference>
<accession>A0A6P1TWN0</accession>
<feature type="transmembrane region" description="Helical" evidence="13">
    <location>
        <begin position="363"/>
        <end position="382"/>
    </location>
</feature>
<dbReference type="GO" id="GO:0005886">
    <property type="term" value="C:plasma membrane"/>
    <property type="evidence" value="ECO:0007669"/>
    <property type="project" value="UniProtKB-SubCell"/>
</dbReference>
<keyword evidence="5" id="KW-0813">Transport</keyword>
<dbReference type="KEGG" id="anr:Ana3638_19055"/>
<comment type="similarity">
    <text evidence="3">Belongs to the multi antimicrobial extrusion (MATE) (TC 2.A.66.1) family.</text>
</comment>
<keyword evidence="6" id="KW-0050">Antiport</keyword>
<protein>
    <recommendedName>
        <fullName evidence="4">Probable multidrug resistance protein NorM</fullName>
    </recommendedName>
    <alternativeName>
        <fullName evidence="12">Multidrug-efflux transporter</fullName>
    </alternativeName>
</protein>
<comment type="subcellular location">
    <subcellularLocation>
        <location evidence="2">Cell membrane</location>
        <topology evidence="2">Multi-pass membrane protein</topology>
    </subcellularLocation>
</comment>
<dbReference type="Proteomes" id="UP000464314">
    <property type="component" value="Chromosome"/>
</dbReference>
<dbReference type="GO" id="GO:0006811">
    <property type="term" value="P:monoatomic ion transport"/>
    <property type="evidence" value="ECO:0007669"/>
    <property type="project" value="UniProtKB-KW"/>
</dbReference>
<feature type="transmembrane region" description="Helical" evidence="13">
    <location>
        <begin position="64"/>
        <end position="85"/>
    </location>
</feature>
<organism evidence="14 15">
    <name type="scientific">Anaerocolumna sedimenticola</name>
    <dbReference type="NCBI Taxonomy" id="2696063"/>
    <lineage>
        <taxon>Bacteria</taxon>
        <taxon>Bacillati</taxon>
        <taxon>Bacillota</taxon>
        <taxon>Clostridia</taxon>
        <taxon>Lachnospirales</taxon>
        <taxon>Lachnospiraceae</taxon>
        <taxon>Anaerocolumna</taxon>
    </lineage>
</organism>
<gene>
    <name evidence="14" type="ORF">Ana3638_19055</name>
</gene>
<dbReference type="CDD" id="cd13138">
    <property type="entry name" value="MATE_yoeA_like"/>
    <property type="match status" value="1"/>
</dbReference>
<evidence type="ECO:0000256" key="7">
    <source>
        <dbReference type="ARBA" id="ARBA00022475"/>
    </source>
</evidence>
<feature type="transmembrane region" description="Helical" evidence="13">
    <location>
        <begin position="199"/>
        <end position="219"/>
    </location>
</feature>
<evidence type="ECO:0000256" key="6">
    <source>
        <dbReference type="ARBA" id="ARBA00022449"/>
    </source>
</evidence>
<proteinExistence type="inferred from homology"/>
<dbReference type="InterPro" id="IPR002528">
    <property type="entry name" value="MATE_fam"/>
</dbReference>
<feature type="transmembrane region" description="Helical" evidence="13">
    <location>
        <begin position="138"/>
        <end position="163"/>
    </location>
</feature>
<evidence type="ECO:0000256" key="8">
    <source>
        <dbReference type="ARBA" id="ARBA00022692"/>
    </source>
</evidence>